<evidence type="ECO:0000313" key="2">
    <source>
        <dbReference type="Proteomes" id="UP000541426"/>
    </source>
</evidence>
<accession>A0A7W6DP52</accession>
<dbReference type="AlphaFoldDB" id="A0A7W6DP52"/>
<dbReference type="SUPFAM" id="SSF48576">
    <property type="entry name" value="Terpenoid synthases"/>
    <property type="match status" value="1"/>
</dbReference>
<dbReference type="RefSeq" id="WP_183967281.1">
    <property type="nucleotide sequence ID" value="NZ_BAABBZ010000006.1"/>
</dbReference>
<sequence>MIEQGSDLWNCAAQVERTDPERFASAMAAPVAARAVLFPLYAFNAEVARAPWVTAEPMIAEMRLQWWRDALDEIATGGAVRRHEVVVPLAQVLDAEGCAVLDRLIEARRLDIEKAPFDDEDALWRYLQSTGGGLMQVAARCLGDRDGRAAHSLGTAVGLMQYLKAVPELEAKAKLPLPDGRHEAVQRLAERGLQEIRVARQARAAVPKSARVAFLPGALAVTVLRRAKSDPDRVKAGALMPSEATVRLMRLKTGFLGGF</sequence>
<dbReference type="InterPro" id="IPR008949">
    <property type="entry name" value="Isoprenoid_synthase_dom_sf"/>
</dbReference>
<protein>
    <submittedName>
        <fullName evidence="1">Phytoene/squalene synthetase</fullName>
    </submittedName>
</protein>
<evidence type="ECO:0000313" key="1">
    <source>
        <dbReference type="EMBL" id="MBB3986695.1"/>
    </source>
</evidence>
<dbReference type="Pfam" id="PF00494">
    <property type="entry name" value="SQS_PSY"/>
    <property type="match status" value="1"/>
</dbReference>
<dbReference type="Gene3D" id="1.10.600.10">
    <property type="entry name" value="Farnesyl Diphosphate Synthase"/>
    <property type="match status" value="1"/>
</dbReference>
<keyword evidence="2" id="KW-1185">Reference proteome</keyword>
<dbReference type="EMBL" id="JACIEJ010000007">
    <property type="protein sequence ID" value="MBB3986695.1"/>
    <property type="molecule type" value="Genomic_DNA"/>
</dbReference>
<gene>
    <name evidence="1" type="ORF">GGQ68_003038</name>
</gene>
<name>A0A7W6DP52_9RHOB</name>
<dbReference type="Proteomes" id="UP000541426">
    <property type="component" value="Unassembled WGS sequence"/>
</dbReference>
<reference evidence="1 2" key="1">
    <citation type="submission" date="2020-08" db="EMBL/GenBank/DDBJ databases">
        <title>Genomic Encyclopedia of Type Strains, Phase IV (KMG-IV): sequencing the most valuable type-strain genomes for metagenomic binning, comparative biology and taxonomic classification.</title>
        <authorList>
            <person name="Goeker M."/>
        </authorList>
    </citation>
    <scope>NUCLEOTIDE SEQUENCE [LARGE SCALE GENOMIC DNA]</scope>
    <source>
        <strain evidence="1 2">DSM 102235</strain>
    </source>
</reference>
<comment type="caution">
    <text evidence="1">The sequence shown here is derived from an EMBL/GenBank/DDBJ whole genome shotgun (WGS) entry which is preliminary data.</text>
</comment>
<organism evidence="1 2">
    <name type="scientific">Sagittula marina</name>
    <dbReference type="NCBI Taxonomy" id="943940"/>
    <lineage>
        <taxon>Bacteria</taxon>
        <taxon>Pseudomonadati</taxon>
        <taxon>Pseudomonadota</taxon>
        <taxon>Alphaproteobacteria</taxon>
        <taxon>Rhodobacterales</taxon>
        <taxon>Roseobacteraceae</taxon>
        <taxon>Sagittula</taxon>
    </lineage>
</organism>
<dbReference type="InterPro" id="IPR002060">
    <property type="entry name" value="Squ/phyt_synthse"/>
</dbReference>
<proteinExistence type="predicted"/>